<dbReference type="Pfam" id="PF01558">
    <property type="entry name" value="POR"/>
    <property type="match status" value="1"/>
</dbReference>
<dbReference type="PANTHER" id="PTHR43854:SF1">
    <property type="entry name" value="INDOLEPYRUVATE OXIDOREDUCTASE SUBUNIT IORB"/>
    <property type="match status" value="1"/>
</dbReference>
<feature type="domain" description="Pyruvate/ketoisovalerate oxidoreductase catalytic" evidence="1">
    <location>
        <begin position="10"/>
        <end position="185"/>
    </location>
</feature>
<proteinExistence type="predicted"/>
<dbReference type="Proteomes" id="UP000749471">
    <property type="component" value="Unassembled WGS sequence"/>
</dbReference>
<keyword evidence="3" id="KW-1185">Reference proteome</keyword>
<dbReference type="EMBL" id="JAHLPM010000026">
    <property type="protein sequence ID" value="MBU5440142.1"/>
    <property type="molecule type" value="Genomic_DNA"/>
</dbReference>
<sequence length="187" mass="20744">MKNIIVAGVGGQGLVLATKIISEAAFKEGLDVKTNDVVGLSQRGGMVWGSVRIGEKVYSPNIPLGEGDIILGMEPLEAYRWSYLMKEGAIIILNKKKVYPTPVLLEKEEYPEEEIDNLKNKFNIIEIDALEEAKTAGNIKAANTILIGVLAQHLDIKMTTWEEVLKENVPTKAVEENIKAFYMAYKH</sequence>
<dbReference type="RefSeq" id="WP_216522140.1">
    <property type="nucleotide sequence ID" value="NZ_JAHLPM010000026.1"/>
</dbReference>
<dbReference type="InterPro" id="IPR052198">
    <property type="entry name" value="IorB_Oxidoreductase"/>
</dbReference>
<evidence type="ECO:0000259" key="1">
    <source>
        <dbReference type="Pfam" id="PF01558"/>
    </source>
</evidence>
<evidence type="ECO:0000313" key="2">
    <source>
        <dbReference type="EMBL" id="MBU5440142.1"/>
    </source>
</evidence>
<comment type="caution">
    <text evidence="2">The sequence shown here is derived from an EMBL/GenBank/DDBJ whole genome shotgun (WGS) entry which is preliminary data.</text>
</comment>
<evidence type="ECO:0000313" key="3">
    <source>
        <dbReference type="Proteomes" id="UP000749471"/>
    </source>
</evidence>
<accession>A0ABS6EBI0</accession>
<dbReference type="InterPro" id="IPR019752">
    <property type="entry name" value="Pyrv/ketoisovalerate_OxRed_cat"/>
</dbReference>
<organism evidence="2 3">
    <name type="scientific">Tissierella simiarum</name>
    <dbReference type="NCBI Taxonomy" id="2841534"/>
    <lineage>
        <taxon>Bacteria</taxon>
        <taxon>Bacillati</taxon>
        <taxon>Bacillota</taxon>
        <taxon>Tissierellia</taxon>
        <taxon>Tissierellales</taxon>
        <taxon>Tissierellaceae</taxon>
        <taxon>Tissierella</taxon>
    </lineage>
</organism>
<protein>
    <submittedName>
        <fullName evidence="2">Indolepyruvate oxidoreductase subunit beta</fullName>
    </submittedName>
</protein>
<gene>
    <name evidence="2" type="ORF">KQI42_19295</name>
</gene>
<reference evidence="2 3" key="1">
    <citation type="submission" date="2021-06" db="EMBL/GenBank/DDBJ databases">
        <authorList>
            <person name="Sun Q."/>
            <person name="Li D."/>
        </authorList>
    </citation>
    <scope>NUCLEOTIDE SEQUENCE [LARGE SCALE GENOMIC DNA]</scope>
    <source>
        <strain evidence="2 3">MSJ-40</strain>
    </source>
</reference>
<name>A0ABS6EBI0_9FIRM</name>
<dbReference type="PANTHER" id="PTHR43854">
    <property type="entry name" value="INDOLEPYRUVATE OXIDOREDUCTASE SUBUNIT IORB"/>
    <property type="match status" value="1"/>
</dbReference>